<dbReference type="AlphaFoldDB" id="A0A8T0FT29"/>
<reference evidence="1" key="2">
    <citation type="submission" date="2020-06" db="EMBL/GenBank/DDBJ databases">
        <authorList>
            <person name="Sheffer M."/>
        </authorList>
    </citation>
    <scope>NUCLEOTIDE SEQUENCE</scope>
</reference>
<keyword evidence="2" id="KW-1185">Reference proteome</keyword>
<comment type="caution">
    <text evidence="1">The sequence shown here is derived from an EMBL/GenBank/DDBJ whole genome shotgun (WGS) entry which is preliminary data.</text>
</comment>
<organism evidence="1 2">
    <name type="scientific">Argiope bruennichi</name>
    <name type="common">Wasp spider</name>
    <name type="synonym">Aranea bruennichi</name>
    <dbReference type="NCBI Taxonomy" id="94029"/>
    <lineage>
        <taxon>Eukaryota</taxon>
        <taxon>Metazoa</taxon>
        <taxon>Ecdysozoa</taxon>
        <taxon>Arthropoda</taxon>
        <taxon>Chelicerata</taxon>
        <taxon>Arachnida</taxon>
        <taxon>Araneae</taxon>
        <taxon>Araneomorphae</taxon>
        <taxon>Entelegynae</taxon>
        <taxon>Araneoidea</taxon>
        <taxon>Araneidae</taxon>
        <taxon>Argiope</taxon>
    </lineage>
</organism>
<reference evidence="1" key="1">
    <citation type="journal article" date="2020" name="bioRxiv">
        <title>Chromosome-level reference genome of the European wasp spider Argiope bruennichi: a resource for studies on range expansion and evolutionary adaptation.</title>
        <authorList>
            <person name="Sheffer M.M."/>
            <person name="Hoppe A."/>
            <person name="Krehenwinkel H."/>
            <person name="Uhl G."/>
            <person name="Kuss A.W."/>
            <person name="Jensen L."/>
            <person name="Jensen C."/>
            <person name="Gillespie R.G."/>
            <person name="Hoff K.J."/>
            <person name="Prost S."/>
        </authorList>
    </citation>
    <scope>NUCLEOTIDE SEQUENCE</scope>
</reference>
<protein>
    <submittedName>
        <fullName evidence="1">Uncharacterized protein</fullName>
    </submittedName>
</protein>
<proteinExistence type="predicted"/>
<evidence type="ECO:0000313" key="1">
    <source>
        <dbReference type="EMBL" id="KAF8793916.1"/>
    </source>
</evidence>
<dbReference type="EMBL" id="JABXBU010000002">
    <property type="protein sequence ID" value="KAF8793916.1"/>
    <property type="molecule type" value="Genomic_DNA"/>
</dbReference>
<gene>
    <name evidence="1" type="ORF">HNY73_001945</name>
</gene>
<sequence length="167" mass="18750">MSSGSLEYSRAEKLKAWRNLGNLRTRECGKGTMERRDVGVRQLWRKEKPTYVFFGGSILKPVQEVTDFLNLKICFSPTIFLSESSGSTDKLEWVLHVGEPVLSVAFCECPVFYFRESSSNLSGQMIASPTAVGCLKIMNWTVWGFVSNGGRFGLVSCCSVKKQPLFR</sequence>
<name>A0A8T0FT29_ARGBR</name>
<accession>A0A8T0FT29</accession>
<evidence type="ECO:0000313" key="2">
    <source>
        <dbReference type="Proteomes" id="UP000807504"/>
    </source>
</evidence>
<dbReference type="Proteomes" id="UP000807504">
    <property type="component" value="Unassembled WGS sequence"/>
</dbReference>